<dbReference type="EMBL" id="LJBJ02000029">
    <property type="protein sequence ID" value="OAX51226.1"/>
    <property type="molecule type" value="Genomic_DNA"/>
</dbReference>
<organism evidence="1 2">
    <name type="scientific">Rothia kristinae</name>
    <dbReference type="NCBI Taxonomy" id="37923"/>
    <lineage>
        <taxon>Bacteria</taxon>
        <taxon>Bacillati</taxon>
        <taxon>Actinomycetota</taxon>
        <taxon>Actinomycetes</taxon>
        <taxon>Micrococcales</taxon>
        <taxon>Micrococcaceae</taxon>
        <taxon>Rothia</taxon>
    </lineage>
</organism>
<dbReference type="Proteomes" id="UP000053171">
    <property type="component" value="Unassembled WGS sequence"/>
</dbReference>
<proteinExistence type="predicted"/>
<keyword evidence="2" id="KW-1185">Reference proteome</keyword>
<dbReference type="RefSeq" id="WP_064725815.1">
    <property type="nucleotide sequence ID" value="NZ_JBEYYV010000048.1"/>
</dbReference>
<name>A0A199NRA3_9MICC</name>
<reference evidence="1" key="1">
    <citation type="submission" date="2016-06" db="EMBL/GenBank/DDBJ databases">
        <title>Identification of putative biosynthetic pathways for the production of bioactive secondary metabolites by the marine actinomycete Kocuria kristinae RUTW2-3.</title>
        <authorList>
            <person name="Waterworth S.C."/>
            <person name="Walmsley T.A."/>
            <person name="Matongo T."/>
            <person name="Davies-Coleman M.T."/>
            <person name="Dorrington R.A."/>
        </authorList>
    </citation>
    <scope>NUCLEOTIDE SEQUENCE [LARGE SCALE GENOMIC DNA]</scope>
    <source>
        <strain evidence="1">RUTW2-3</strain>
    </source>
</reference>
<evidence type="ECO:0000313" key="2">
    <source>
        <dbReference type="Proteomes" id="UP000053171"/>
    </source>
</evidence>
<evidence type="ECO:0000313" key="1">
    <source>
        <dbReference type="EMBL" id="OAX51226.1"/>
    </source>
</evidence>
<protein>
    <recommendedName>
        <fullName evidence="3">DUF4192 domain-containing protein</fullName>
    </recommendedName>
</protein>
<gene>
    <name evidence="1" type="ORF">AN277_0209940</name>
</gene>
<comment type="caution">
    <text evidence="1">The sequence shown here is derived from an EMBL/GenBank/DDBJ whole genome shotgun (WGS) entry which is preliminary data.</text>
</comment>
<accession>A0A199NRA3</accession>
<dbReference type="AlphaFoldDB" id="A0A199NRA3"/>
<evidence type="ECO:0008006" key="3">
    <source>
        <dbReference type="Google" id="ProtNLM"/>
    </source>
</evidence>
<sequence length="497" mass="52907">MTTSPASDLPLDAEPGTPITRAQDVIALLPLHSGRWPQECLALVFFTDQRLGPCLTLPLPDPDEDIGSWAGCLEPVLEQVQRSSAPDGMFTVAYTHRTAPLASEARRLLDTGRPPEAASFLAETAVLLASMHAAAAAGLRGARPRELLVMDRSAGRWGRLSVGSADGEFAPLLAPPEHRVGEACWLVDGGGTLEDVLASPVAVAAAVGGHPLSARSPVGAVQPLPGIPDLEALCGRDRARAWRDSFRSRCAEIFLRLAADHDPDTGCWPPTPQGPRRAPALEEQRRLGDALDRMARLCRAHRVRAEEQGWSPDAASPEAAVLRASLAEATAPEDAAALGARLPGICGVLTMLAAAQLGPRHGEALRGWLERRLDTLTEAAENQPVSDADPEPAGPPEDDPLTVSALELIFGRGSTAPDPDRRCALRFLLGLIAADGEQPWASGAEVGLSLLAWQEGCTREAYRRLEAAQDPILGQAVVLVSGLLDRGYLPEWLFHRD</sequence>